<keyword evidence="2" id="KW-1185">Reference proteome</keyword>
<comment type="caution">
    <text evidence="1">The sequence shown here is derived from an EMBL/GenBank/DDBJ whole genome shotgun (WGS) entry which is preliminary data.</text>
</comment>
<sequence length="219" mass="24856">MGYAVVGEKGEGERVAKTLTHLTRINRGSGYFTSVFCESVIVGDQYRPWTAATPEESLMRLWPVTDDAPRAQWRARPPSRVGRRNETLRFYVTQPERPLFPEKAVSEICKIPDTVSGTSADQISVIAPARADVFHGQRLRRYPNFKQYADDMLRKNAKVDQWPRPKIMRIYDGRSTPQGPLQVIDKSSTLSEMRRKGITLTITAAPCLLLICLSPQEKY</sequence>
<reference evidence="1 2" key="1">
    <citation type="journal article" date="2019" name="Commun. Biol.">
        <title>The bagworm genome reveals a unique fibroin gene that provides high tensile strength.</title>
        <authorList>
            <person name="Kono N."/>
            <person name="Nakamura H."/>
            <person name="Ohtoshi R."/>
            <person name="Tomita M."/>
            <person name="Numata K."/>
            <person name="Arakawa K."/>
        </authorList>
    </citation>
    <scope>NUCLEOTIDE SEQUENCE [LARGE SCALE GENOMIC DNA]</scope>
</reference>
<organism evidence="1 2">
    <name type="scientific">Eumeta variegata</name>
    <name type="common">Bagworm moth</name>
    <name type="synonym">Eumeta japonica</name>
    <dbReference type="NCBI Taxonomy" id="151549"/>
    <lineage>
        <taxon>Eukaryota</taxon>
        <taxon>Metazoa</taxon>
        <taxon>Ecdysozoa</taxon>
        <taxon>Arthropoda</taxon>
        <taxon>Hexapoda</taxon>
        <taxon>Insecta</taxon>
        <taxon>Pterygota</taxon>
        <taxon>Neoptera</taxon>
        <taxon>Endopterygota</taxon>
        <taxon>Lepidoptera</taxon>
        <taxon>Glossata</taxon>
        <taxon>Ditrysia</taxon>
        <taxon>Tineoidea</taxon>
        <taxon>Psychidae</taxon>
        <taxon>Oiketicinae</taxon>
        <taxon>Eumeta</taxon>
    </lineage>
</organism>
<gene>
    <name evidence="1" type="ORF">EVAR_50518_1</name>
</gene>
<dbReference type="Proteomes" id="UP000299102">
    <property type="component" value="Unassembled WGS sequence"/>
</dbReference>
<name>A0A4C1X537_EUMVA</name>
<evidence type="ECO:0000313" key="2">
    <source>
        <dbReference type="Proteomes" id="UP000299102"/>
    </source>
</evidence>
<dbReference type="EMBL" id="BGZK01000746">
    <property type="protein sequence ID" value="GBP58861.1"/>
    <property type="molecule type" value="Genomic_DNA"/>
</dbReference>
<evidence type="ECO:0000313" key="1">
    <source>
        <dbReference type="EMBL" id="GBP58861.1"/>
    </source>
</evidence>
<accession>A0A4C1X537</accession>
<proteinExistence type="predicted"/>
<protein>
    <submittedName>
        <fullName evidence="1">Uncharacterized protein</fullName>
    </submittedName>
</protein>
<dbReference type="AlphaFoldDB" id="A0A4C1X537"/>